<dbReference type="EMBL" id="NJEU01001232">
    <property type="protein sequence ID" value="PHH68050.1"/>
    <property type="molecule type" value="Genomic_DNA"/>
</dbReference>
<keyword evidence="6" id="KW-0256">Endoplasmic reticulum</keyword>
<evidence type="ECO:0000256" key="2">
    <source>
        <dbReference type="ARBA" id="ARBA00011799"/>
    </source>
</evidence>
<keyword evidence="5 9" id="KW-0732">Signal</keyword>
<dbReference type="OrthoDB" id="448649at2759"/>
<accession>A0A2C5YKM2</accession>
<evidence type="ECO:0000313" key="10">
    <source>
        <dbReference type="EMBL" id="PHH68050.1"/>
    </source>
</evidence>
<dbReference type="GO" id="GO:0005783">
    <property type="term" value="C:endoplasmic reticulum"/>
    <property type="evidence" value="ECO:0007669"/>
    <property type="project" value="InterPro"/>
</dbReference>
<evidence type="ECO:0000313" key="11">
    <source>
        <dbReference type="Proteomes" id="UP000224854"/>
    </source>
</evidence>
<comment type="similarity">
    <text evidence="1">Belongs to the SIL1 family.</text>
</comment>
<name>A0A2C5YKM2_9HYPO</name>
<gene>
    <name evidence="10" type="ORF">CDD82_887</name>
</gene>
<evidence type="ECO:0000256" key="8">
    <source>
        <dbReference type="ARBA" id="ARBA00023010"/>
    </source>
</evidence>
<dbReference type="GO" id="GO:0000774">
    <property type="term" value="F:adenyl-nucleotide exchange factor activity"/>
    <property type="evidence" value="ECO:0007669"/>
    <property type="project" value="InterPro"/>
</dbReference>
<dbReference type="InterPro" id="IPR011989">
    <property type="entry name" value="ARM-like"/>
</dbReference>
<protein>
    <recommendedName>
        <fullName evidence="3">Nucleotide exchange factor SIL1</fullName>
    </recommendedName>
</protein>
<dbReference type="InterPro" id="IPR031884">
    <property type="entry name" value="Sil1_fungi"/>
</dbReference>
<keyword evidence="11" id="KW-1185">Reference proteome</keyword>
<keyword evidence="7" id="KW-0653">Protein transport</keyword>
<feature type="signal peptide" evidence="9">
    <location>
        <begin position="1"/>
        <end position="31"/>
    </location>
</feature>
<comment type="caution">
    <text evidence="10">The sequence shown here is derived from an EMBL/GenBank/DDBJ whole genome shotgun (WGS) entry which is preliminary data.</text>
</comment>
<dbReference type="Pfam" id="PF16782">
    <property type="entry name" value="SIL1"/>
    <property type="match status" value="1"/>
</dbReference>
<dbReference type="Proteomes" id="UP000224854">
    <property type="component" value="Unassembled WGS sequence"/>
</dbReference>
<evidence type="ECO:0000256" key="1">
    <source>
        <dbReference type="ARBA" id="ARBA00010588"/>
    </source>
</evidence>
<dbReference type="GO" id="GO:0015031">
    <property type="term" value="P:protein transport"/>
    <property type="evidence" value="ECO:0007669"/>
    <property type="project" value="UniProtKB-KW"/>
</dbReference>
<sequence>MSWSWPPKARHFSLPLAIGLLFALVPATVVAQVSPQKPLEADTDLICHTSDPKDCYPRIFVPTDEFQAVHDDQELPKGLHVRLDIWTGKKEAKIDVPEEKDPSIERLAGDKAVLVVQPDEQVDQGPRLPKDAPKYEPVGKIKKPEQDAELFATAMNVLKQGATASNGAFDSALETLQELSHDIYYGYAIMADSAIAKKLFCLMAGQDARQTEGQEEISVTRDRQAASVLAGALRNNPSALREVMKIWPELKQHACPLTATANLRDTLFWNLVPSSHGDAERSTAARLLAKAKMSVVDGLLKDDSIRRHFLDSGGMGGLVEVLVPQGHEWNDVQRKAGQLALEHFLDADMGAELGQWPRVAKVGREKCQLAESAREEGCWDYHVERIQEAHKDDEHHWSRHVKDRLVAARKKTDTGAGEHEEL</sequence>
<evidence type="ECO:0000256" key="6">
    <source>
        <dbReference type="ARBA" id="ARBA00022824"/>
    </source>
</evidence>
<keyword evidence="4" id="KW-0813">Transport</keyword>
<evidence type="ECO:0000256" key="9">
    <source>
        <dbReference type="SAM" id="SignalP"/>
    </source>
</evidence>
<feature type="chain" id="PRO_5012519046" description="Nucleotide exchange factor SIL1" evidence="9">
    <location>
        <begin position="32"/>
        <end position="422"/>
    </location>
</feature>
<keyword evidence="8" id="KW-0811">Translocation</keyword>
<reference evidence="10 11" key="1">
    <citation type="submission" date="2017-06" db="EMBL/GenBank/DDBJ databases">
        <title>Ant-infecting Ophiocordyceps genomes reveal a high diversity of potential behavioral manipulation genes and a possible major role for enterotoxins.</title>
        <authorList>
            <person name="De Bekker C."/>
            <person name="Evans H.C."/>
            <person name="Brachmann A."/>
            <person name="Hughes D.P."/>
        </authorList>
    </citation>
    <scope>NUCLEOTIDE SEQUENCE [LARGE SCALE GENOMIC DNA]</scope>
    <source>
        <strain evidence="10 11">1348a</strain>
    </source>
</reference>
<evidence type="ECO:0000256" key="3">
    <source>
        <dbReference type="ARBA" id="ARBA00015352"/>
    </source>
</evidence>
<dbReference type="AlphaFoldDB" id="A0A2C5YKM2"/>
<proteinExistence type="inferred from homology"/>
<evidence type="ECO:0000256" key="5">
    <source>
        <dbReference type="ARBA" id="ARBA00022729"/>
    </source>
</evidence>
<organism evidence="10 11">
    <name type="scientific">Ophiocordyceps australis</name>
    <dbReference type="NCBI Taxonomy" id="1399860"/>
    <lineage>
        <taxon>Eukaryota</taxon>
        <taxon>Fungi</taxon>
        <taxon>Dikarya</taxon>
        <taxon>Ascomycota</taxon>
        <taxon>Pezizomycotina</taxon>
        <taxon>Sordariomycetes</taxon>
        <taxon>Hypocreomycetidae</taxon>
        <taxon>Hypocreales</taxon>
        <taxon>Ophiocordycipitaceae</taxon>
        <taxon>Ophiocordyceps</taxon>
    </lineage>
</organism>
<evidence type="ECO:0000256" key="4">
    <source>
        <dbReference type="ARBA" id="ARBA00022448"/>
    </source>
</evidence>
<comment type="subunit">
    <text evidence="2">Interacts with KAR2.</text>
</comment>
<dbReference type="Gene3D" id="1.25.10.10">
    <property type="entry name" value="Leucine-rich Repeat Variant"/>
    <property type="match status" value="1"/>
</dbReference>
<evidence type="ECO:0000256" key="7">
    <source>
        <dbReference type="ARBA" id="ARBA00022927"/>
    </source>
</evidence>